<gene>
    <name evidence="1" type="ORF">AD941_06910</name>
</gene>
<dbReference type="AlphaFoldDB" id="A0AAW3QX08"/>
<evidence type="ECO:0000313" key="1">
    <source>
        <dbReference type="EMBL" id="KXV38248.1"/>
    </source>
</evidence>
<sequence>MCPDLSGGAGYQERSRWFSNPGRYYGISLLLSGGDLVQSSSQVWFKPGMHGNVYQGASLFLAQGDKHAATPDRDPVRIHGQDIAWALYCVKEKQIGHLKRWSGAFQECIFHFIAPDFAALGRMLSLEAFGGVTVDQADVFSAAEDLLKKGEDLICLSRCLAQALTNSQNVLSADSAGRVHAPVFTHPIKVSSIQVSRSGGEGPIFLRSQIIDDQCSNGARIQSGCLQWREIFEGGKRCLPVMTQKLPSLSVIEIFNDAAVGALLADDVQPCSA</sequence>
<evidence type="ECO:0000313" key="2">
    <source>
        <dbReference type="Proteomes" id="UP000075682"/>
    </source>
</evidence>
<name>A0AAW3QX08_9PROT</name>
<comment type="caution">
    <text evidence="1">The sequence shown here is derived from an EMBL/GenBank/DDBJ whole genome shotgun (WGS) entry which is preliminary data.</text>
</comment>
<protein>
    <submittedName>
        <fullName evidence="1">Uncharacterized protein</fullName>
    </submittedName>
</protein>
<organism evidence="1 2">
    <name type="scientific">Gluconobacter albidus</name>
    <dbReference type="NCBI Taxonomy" id="318683"/>
    <lineage>
        <taxon>Bacteria</taxon>
        <taxon>Pseudomonadati</taxon>
        <taxon>Pseudomonadota</taxon>
        <taxon>Alphaproteobacteria</taxon>
        <taxon>Acetobacterales</taxon>
        <taxon>Acetobacteraceae</taxon>
        <taxon>Gluconobacter</taxon>
    </lineage>
</organism>
<accession>A0AAW3QX08</accession>
<proteinExistence type="predicted"/>
<dbReference type="EMBL" id="LHZN01000126">
    <property type="protein sequence ID" value="KXV38248.1"/>
    <property type="molecule type" value="Genomic_DNA"/>
</dbReference>
<reference evidence="1 2" key="1">
    <citation type="submission" date="2015-06" db="EMBL/GenBank/DDBJ databases">
        <title>Improved classification and identification of acetic acid bacteria using matrix-assisted laser desorption/ionization time-of-flight mass spectrometry; Gluconobacter nephelii and Gluconobacter uchimurae are later heterotypic synonyms of Gluconobacter japonicus and Gluconobacter oxydans, respectively.</title>
        <authorList>
            <person name="Li L."/>
            <person name="Cleenwerck I."/>
            <person name="De Vuyst L."/>
            <person name="Vandamme P."/>
        </authorList>
    </citation>
    <scope>NUCLEOTIDE SEQUENCE [LARGE SCALE GENOMIC DNA]</scope>
    <source>
        <strain evidence="1 2">LMG 1356</strain>
    </source>
</reference>
<dbReference type="Proteomes" id="UP000075682">
    <property type="component" value="Unassembled WGS sequence"/>
</dbReference>